<keyword evidence="9 10" id="KW-0961">Cell wall biogenesis/degradation</keyword>
<dbReference type="Pfam" id="PF08245">
    <property type="entry name" value="Mur_ligase_M"/>
    <property type="match status" value="1"/>
</dbReference>
<dbReference type="EMBL" id="JAGWCR010000005">
    <property type="protein sequence ID" value="MBS3649179.1"/>
    <property type="molecule type" value="Genomic_DNA"/>
</dbReference>
<dbReference type="SUPFAM" id="SSF53244">
    <property type="entry name" value="MurD-like peptide ligases, peptide-binding domain"/>
    <property type="match status" value="1"/>
</dbReference>
<dbReference type="InterPro" id="IPR004101">
    <property type="entry name" value="Mur_ligase_C"/>
</dbReference>
<feature type="domain" description="Mur ligase C-terminal" evidence="13">
    <location>
        <begin position="329"/>
        <end position="451"/>
    </location>
</feature>
<keyword evidence="3 10" id="KW-0132">Cell division</keyword>
<evidence type="ECO:0000256" key="2">
    <source>
        <dbReference type="ARBA" id="ARBA00022598"/>
    </source>
</evidence>
<comment type="subcellular location">
    <subcellularLocation>
        <location evidence="10 11">Cytoplasm</location>
    </subcellularLocation>
</comment>
<dbReference type="InterPro" id="IPR005863">
    <property type="entry name" value="UDP-N-AcMur_synth"/>
</dbReference>
<dbReference type="GO" id="GO:0005524">
    <property type="term" value="F:ATP binding"/>
    <property type="evidence" value="ECO:0007669"/>
    <property type="project" value="UniProtKB-UniRule"/>
</dbReference>
<keyword evidence="2 10" id="KW-0436">Ligase</keyword>
<dbReference type="GO" id="GO:0008360">
    <property type="term" value="P:regulation of cell shape"/>
    <property type="evidence" value="ECO:0007669"/>
    <property type="project" value="UniProtKB-KW"/>
</dbReference>
<dbReference type="InterPro" id="IPR035911">
    <property type="entry name" value="MurE/MurF_N"/>
</dbReference>
<evidence type="ECO:0000256" key="9">
    <source>
        <dbReference type="ARBA" id="ARBA00023316"/>
    </source>
</evidence>
<evidence type="ECO:0000259" key="13">
    <source>
        <dbReference type="Pfam" id="PF02875"/>
    </source>
</evidence>
<dbReference type="RefSeq" id="WP_188254745.1">
    <property type="nucleotide sequence ID" value="NZ_JABVCF010000005.1"/>
</dbReference>
<dbReference type="InterPro" id="IPR036615">
    <property type="entry name" value="Mur_ligase_C_dom_sf"/>
</dbReference>
<dbReference type="Proteomes" id="UP000680348">
    <property type="component" value="Unassembled WGS sequence"/>
</dbReference>
<evidence type="ECO:0000256" key="1">
    <source>
        <dbReference type="ARBA" id="ARBA00022490"/>
    </source>
</evidence>
<dbReference type="GO" id="GO:0005737">
    <property type="term" value="C:cytoplasm"/>
    <property type="evidence" value="ECO:0007669"/>
    <property type="project" value="UniProtKB-SubCell"/>
</dbReference>
<dbReference type="Pfam" id="PF01225">
    <property type="entry name" value="Mur_ligase"/>
    <property type="match status" value="1"/>
</dbReference>
<comment type="catalytic activity">
    <reaction evidence="10 11">
        <text>D-alanyl-D-alanine + UDP-N-acetyl-alpha-D-muramoyl-L-alanyl-gamma-D-glutamyl-meso-2,6-diaminopimelate + ATP = UDP-N-acetyl-alpha-D-muramoyl-L-alanyl-gamma-D-glutamyl-meso-2,6-diaminopimeloyl-D-alanyl-D-alanine + ADP + phosphate + H(+)</text>
        <dbReference type="Rhea" id="RHEA:28374"/>
        <dbReference type="ChEBI" id="CHEBI:15378"/>
        <dbReference type="ChEBI" id="CHEBI:30616"/>
        <dbReference type="ChEBI" id="CHEBI:43474"/>
        <dbReference type="ChEBI" id="CHEBI:57822"/>
        <dbReference type="ChEBI" id="CHEBI:61386"/>
        <dbReference type="ChEBI" id="CHEBI:83905"/>
        <dbReference type="ChEBI" id="CHEBI:456216"/>
        <dbReference type="EC" id="6.3.2.10"/>
    </reaction>
</comment>
<evidence type="ECO:0000256" key="4">
    <source>
        <dbReference type="ARBA" id="ARBA00022741"/>
    </source>
</evidence>
<dbReference type="PANTHER" id="PTHR43024:SF1">
    <property type="entry name" value="UDP-N-ACETYLMURAMOYL-TRIPEPTIDE--D-ALANYL-D-ALANINE LIGASE"/>
    <property type="match status" value="1"/>
</dbReference>
<evidence type="ECO:0000256" key="5">
    <source>
        <dbReference type="ARBA" id="ARBA00022840"/>
    </source>
</evidence>
<evidence type="ECO:0000256" key="3">
    <source>
        <dbReference type="ARBA" id="ARBA00022618"/>
    </source>
</evidence>
<gene>
    <name evidence="10" type="primary">murF</name>
    <name evidence="15" type="ORF">KEU06_11225</name>
</gene>
<reference evidence="15" key="1">
    <citation type="submission" date="2021-04" db="EMBL/GenBank/DDBJ databases">
        <title>Pseudaminobacter soli sp. nov., isolated from paddy soil contaminated by heavy metals.</title>
        <authorList>
            <person name="Zhang K."/>
        </authorList>
    </citation>
    <scope>NUCLEOTIDE SEQUENCE</scope>
    <source>
        <strain evidence="15">19-2017</strain>
    </source>
</reference>
<comment type="similarity">
    <text evidence="10">Belongs to the MurCDEF family. MurF subfamily.</text>
</comment>
<dbReference type="InterPro" id="IPR000713">
    <property type="entry name" value="Mur_ligase_N"/>
</dbReference>
<protein>
    <recommendedName>
        <fullName evidence="10 11">UDP-N-acetylmuramoyl-tripeptide--D-alanyl-D-alanine ligase</fullName>
        <ecNumber evidence="10 11">6.3.2.10</ecNumber>
    </recommendedName>
    <alternativeName>
        <fullName evidence="10">D-alanyl-D-alanine-adding enzyme</fullName>
    </alternativeName>
</protein>
<dbReference type="InterPro" id="IPR051046">
    <property type="entry name" value="MurCDEF_CellWall_CoF430Synth"/>
</dbReference>
<dbReference type="GO" id="GO:0071555">
    <property type="term" value="P:cell wall organization"/>
    <property type="evidence" value="ECO:0007669"/>
    <property type="project" value="UniProtKB-KW"/>
</dbReference>
<accession>A0A942DWP4</accession>
<comment type="caution">
    <text evidence="15">The sequence shown here is derived from an EMBL/GenBank/DDBJ whole genome shotgun (WGS) entry which is preliminary data.</text>
</comment>
<keyword evidence="6 10" id="KW-0133">Cell shape</keyword>
<evidence type="ECO:0000256" key="11">
    <source>
        <dbReference type="RuleBase" id="RU004136"/>
    </source>
</evidence>
<dbReference type="Gene3D" id="3.40.1190.10">
    <property type="entry name" value="Mur-like, catalytic domain"/>
    <property type="match status" value="1"/>
</dbReference>
<dbReference type="NCBIfam" id="TIGR01143">
    <property type="entry name" value="murF"/>
    <property type="match status" value="1"/>
</dbReference>
<evidence type="ECO:0000256" key="7">
    <source>
        <dbReference type="ARBA" id="ARBA00022984"/>
    </source>
</evidence>
<feature type="domain" description="Mur ligase N-terminal catalytic" evidence="12">
    <location>
        <begin position="26"/>
        <end position="91"/>
    </location>
</feature>
<evidence type="ECO:0000313" key="16">
    <source>
        <dbReference type="Proteomes" id="UP000680348"/>
    </source>
</evidence>
<keyword evidence="1 10" id="KW-0963">Cytoplasm</keyword>
<feature type="binding site" evidence="10">
    <location>
        <begin position="114"/>
        <end position="120"/>
    </location>
    <ligand>
        <name>ATP</name>
        <dbReference type="ChEBI" id="CHEBI:30616"/>
    </ligand>
</feature>
<comment type="function">
    <text evidence="10 11">Involved in cell wall formation. Catalyzes the final step in the synthesis of UDP-N-acetylmuramoyl-pentapeptide, the precursor of murein.</text>
</comment>
<keyword evidence="5 10" id="KW-0067">ATP-binding</keyword>
<dbReference type="GO" id="GO:0009252">
    <property type="term" value="P:peptidoglycan biosynthetic process"/>
    <property type="evidence" value="ECO:0007669"/>
    <property type="project" value="UniProtKB-UniRule"/>
</dbReference>
<keyword evidence="4 10" id="KW-0547">Nucleotide-binding</keyword>
<evidence type="ECO:0000313" key="15">
    <source>
        <dbReference type="EMBL" id="MBS3649179.1"/>
    </source>
</evidence>
<dbReference type="GO" id="GO:0051301">
    <property type="term" value="P:cell division"/>
    <property type="evidence" value="ECO:0007669"/>
    <property type="project" value="UniProtKB-KW"/>
</dbReference>
<dbReference type="GO" id="GO:0047480">
    <property type="term" value="F:UDP-N-acetylmuramoyl-tripeptide-D-alanyl-D-alanine ligase activity"/>
    <property type="evidence" value="ECO:0007669"/>
    <property type="project" value="UniProtKB-UniRule"/>
</dbReference>
<name>A0A942DWP4_9HYPH</name>
<proteinExistence type="inferred from homology"/>
<dbReference type="InterPro" id="IPR013221">
    <property type="entry name" value="Mur_ligase_cen"/>
</dbReference>
<keyword evidence="8 10" id="KW-0131">Cell cycle</keyword>
<dbReference type="InterPro" id="IPR036565">
    <property type="entry name" value="Mur-like_cat_sf"/>
</dbReference>
<dbReference type="SUPFAM" id="SSF53623">
    <property type="entry name" value="MurD-like peptide ligases, catalytic domain"/>
    <property type="match status" value="1"/>
</dbReference>
<dbReference type="SUPFAM" id="SSF63418">
    <property type="entry name" value="MurE/MurF N-terminal domain"/>
    <property type="match status" value="1"/>
</dbReference>
<evidence type="ECO:0000259" key="12">
    <source>
        <dbReference type="Pfam" id="PF01225"/>
    </source>
</evidence>
<dbReference type="HAMAP" id="MF_02019">
    <property type="entry name" value="MurF"/>
    <property type="match status" value="1"/>
</dbReference>
<dbReference type="Gene3D" id="3.90.190.20">
    <property type="entry name" value="Mur ligase, C-terminal domain"/>
    <property type="match status" value="1"/>
</dbReference>
<evidence type="ECO:0000256" key="8">
    <source>
        <dbReference type="ARBA" id="ARBA00023306"/>
    </source>
</evidence>
<feature type="domain" description="Mur ligase central" evidence="14">
    <location>
        <begin position="112"/>
        <end position="302"/>
    </location>
</feature>
<sequence length="477" mass="50170">MSLLWTADELIAAMDGRPFGTMPTGVTGISIDTRTLKTGEAFFAIKGETMDGHDFATAAVKAGAAILVVAEGKLPALGRLTAPMIVVPDVLVGLEKLGIAARARSSAKIIAVTGSVGKTTTKEALRHVLSAAGKVHASDKSFNNHWGVPLTLARMPAECDYAVFEIGMNHAGEIRPLVKMVRPHIAIVTLIAPAHLGHFNSEDEIAVAKAEIFEGVEPGGHALLNRDDARYKLLEKAAKAARVKHVVGFGAHGRAQVRLMRCELKADHSLISVKIGGNHLEAKVGAPGRHIVQNALAVIAAARLAGADVEKVTAALADLVPESGRGRQHRLAADAGAFTLIDESYNANPASMKAAMELLDATPIAGEGRRIAVLGDMLELGSHSAELHAGLAKIITETNTDIVLMAGPDMKNLADTLPEKIRKEYRASADDLKPILLKEIGPGDVVMVKSSKGVGFSKLVDALLNRFPACAGGQKPN</sequence>
<dbReference type="NCBIfam" id="NF010693">
    <property type="entry name" value="PRK14093.1"/>
    <property type="match status" value="1"/>
</dbReference>
<evidence type="ECO:0000256" key="6">
    <source>
        <dbReference type="ARBA" id="ARBA00022960"/>
    </source>
</evidence>
<organism evidence="15 16">
    <name type="scientific">Pseudaminobacter soli</name>
    <name type="common">ex Zhang et al. 2022</name>
    <dbReference type="NCBI Taxonomy" id="2831468"/>
    <lineage>
        <taxon>Bacteria</taxon>
        <taxon>Pseudomonadati</taxon>
        <taxon>Pseudomonadota</taxon>
        <taxon>Alphaproteobacteria</taxon>
        <taxon>Hyphomicrobiales</taxon>
        <taxon>Phyllobacteriaceae</taxon>
        <taxon>Pseudaminobacter</taxon>
    </lineage>
</organism>
<keyword evidence="7 10" id="KW-0573">Peptidoglycan synthesis</keyword>
<dbReference type="Gene3D" id="3.40.1390.10">
    <property type="entry name" value="MurE/MurF, N-terminal domain"/>
    <property type="match status" value="1"/>
</dbReference>
<evidence type="ECO:0000259" key="14">
    <source>
        <dbReference type="Pfam" id="PF08245"/>
    </source>
</evidence>
<dbReference type="PANTHER" id="PTHR43024">
    <property type="entry name" value="UDP-N-ACETYLMURAMOYL-TRIPEPTIDE--D-ALANYL-D-ALANINE LIGASE"/>
    <property type="match status" value="1"/>
</dbReference>
<keyword evidence="16" id="KW-1185">Reference proteome</keyword>
<evidence type="ECO:0000256" key="10">
    <source>
        <dbReference type="HAMAP-Rule" id="MF_02019"/>
    </source>
</evidence>
<dbReference type="EC" id="6.3.2.10" evidence="10 11"/>
<dbReference type="Pfam" id="PF02875">
    <property type="entry name" value="Mur_ligase_C"/>
    <property type="match status" value="1"/>
</dbReference>
<dbReference type="AlphaFoldDB" id="A0A942DWP4"/>
<comment type="pathway">
    <text evidence="10 11">Cell wall biogenesis; peptidoglycan biosynthesis.</text>
</comment>